<dbReference type="Pfam" id="PF00437">
    <property type="entry name" value="T2SSE"/>
    <property type="match status" value="1"/>
</dbReference>
<dbReference type="Gene3D" id="3.30.450.90">
    <property type="match status" value="1"/>
</dbReference>
<keyword evidence="3" id="KW-0547">Nucleotide-binding</keyword>
<keyword evidence="3" id="KW-0378">Hydrolase</keyword>
<proteinExistence type="inferred from homology"/>
<reference evidence="3 4" key="1">
    <citation type="submission" date="2017-12" db="EMBL/GenBank/DDBJ databases">
        <title>Phylogenetic diversity of female urinary microbiome.</title>
        <authorList>
            <person name="Thomas-White K."/>
            <person name="Wolfe A.J."/>
        </authorList>
    </citation>
    <scope>NUCLEOTIDE SEQUENCE [LARGE SCALE GENOMIC DNA]</scope>
    <source>
        <strain evidence="3 4">UMB0402</strain>
    </source>
</reference>
<dbReference type="Proteomes" id="UP000235122">
    <property type="component" value="Unassembled WGS sequence"/>
</dbReference>
<keyword evidence="3" id="KW-0347">Helicase</keyword>
<feature type="domain" description="Bacterial type II secretion system protein E" evidence="2">
    <location>
        <begin position="40"/>
        <end position="311"/>
    </location>
</feature>
<protein>
    <submittedName>
        <fullName evidence="3">Helicase</fullName>
    </submittedName>
</protein>
<evidence type="ECO:0000313" key="4">
    <source>
        <dbReference type="Proteomes" id="UP000235122"/>
    </source>
</evidence>
<evidence type="ECO:0000313" key="3">
    <source>
        <dbReference type="EMBL" id="PKY73548.1"/>
    </source>
</evidence>
<dbReference type="NCBIfam" id="TIGR03819">
    <property type="entry name" value="heli_sec_ATPase"/>
    <property type="match status" value="1"/>
</dbReference>
<dbReference type="PANTHER" id="PTHR30486:SF6">
    <property type="entry name" value="TYPE IV PILUS RETRACTATION ATPASE PILT"/>
    <property type="match status" value="1"/>
</dbReference>
<dbReference type="InterPro" id="IPR027417">
    <property type="entry name" value="P-loop_NTPase"/>
</dbReference>
<accession>A0A2I1IQY9</accession>
<sequence>MALPQAVASATEDAPTPAELLARYRRAQAESSGLTAELAQVLAQQDVTDVLINGPAQVWVDRGRGLVRLPLRLGDSAQLRELAMRMAAACGQRLDEAAPILDGVLPSGTRVNALLPPLASEVTISLRTFRARAFSLDELVSSGTVAPDLAPFLERAVAAKVSGLISGGTGTGKTTLLTTLLGLVAPTERIVCIEEVGELRPAHPHVVHLAERKANVEGAGGVSLAQLLRASLRMRPDRLVVGECRGAEVREMMSALNTGHEGGWATLHANGVREVPARLLALGATAGMSEPAVAAQAAAAFALIVHLCRREGKRWVSEIGVPQYEGGKLQVRRALYVPHPGGPVCQEGPLPWQ</sequence>
<name>A0A2I1IQY9_9ACTO</name>
<dbReference type="PANTHER" id="PTHR30486">
    <property type="entry name" value="TWITCHING MOTILITY PROTEIN PILT"/>
    <property type="match status" value="1"/>
</dbReference>
<comment type="similarity">
    <text evidence="1">Belongs to the GSP E family.</text>
</comment>
<keyword evidence="3" id="KW-0067">ATP-binding</keyword>
<dbReference type="SUPFAM" id="SSF52540">
    <property type="entry name" value="P-loop containing nucleoside triphosphate hydrolases"/>
    <property type="match status" value="1"/>
</dbReference>
<dbReference type="EMBL" id="PKKO01000001">
    <property type="protein sequence ID" value="PKY73548.1"/>
    <property type="molecule type" value="Genomic_DNA"/>
</dbReference>
<dbReference type="InterPro" id="IPR050921">
    <property type="entry name" value="T4SS_GSP_E_ATPase"/>
</dbReference>
<dbReference type="Gene3D" id="3.40.50.300">
    <property type="entry name" value="P-loop containing nucleotide triphosphate hydrolases"/>
    <property type="match status" value="1"/>
</dbReference>
<organism evidence="3 4">
    <name type="scientific">Winkia neuii</name>
    <dbReference type="NCBI Taxonomy" id="33007"/>
    <lineage>
        <taxon>Bacteria</taxon>
        <taxon>Bacillati</taxon>
        <taxon>Actinomycetota</taxon>
        <taxon>Actinomycetes</taxon>
        <taxon>Actinomycetales</taxon>
        <taxon>Actinomycetaceae</taxon>
        <taxon>Winkia</taxon>
    </lineage>
</organism>
<dbReference type="InterPro" id="IPR022399">
    <property type="entry name" value="TadA-like_ATPase"/>
</dbReference>
<evidence type="ECO:0000259" key="2">
    <source>
        <dbReference type="Pfam" id="PF00437"/>
    </source>
</evidence>
<dbReference type="CDD" id="cd01130">
    <property type="entry name" value="VirB11-like_ATPase"/>
    <property type="match status" value="1"/>
</dbReference>
<evidence type="ECO:0000256" key="1">
    <source>
        <dbReference type="ARBA" id="ARBA00006611"/>
    </source>
</evidence>
<comment type="caution">
    <text evidence="3">The sequence shown here is derived from an EMBL/GenBank/DDBJ whole genome shotgun (WGS) entry which is preliminary data.</text>
</comment>
<dbReference type="AlphaFoldDB" id="A0A2I1IQY9"/>
<dbReference type="STRING" id="33007.HMPREF3198_00768"/>
<keyword evidence="4" id="KW-1185">Reference proteome</keyword>
<dbReference type="GO" id="GO:0004386">
    <property type="term" value="F:helicase activity"/>
    <property type="evidence" value="ECO:0007669"/>
    <property type="project" value="UniProtKB-KW"/>
</dbReference>
<dbReference type="InterPro" id="IPR001482">
    <property type="entry name" value="T2SS/T4SS_dom"/>
</dbReference>
<gene>
    <name evidence="3" type="ORF">CYJ19_00705</name>
</gene>
<dbReference type="GO" id="GO:0016887">
    <property type="term" value="F:ATP hydrolysis activity"/>
    <property type="evidence" value="ECO:0007669"/>
    <property type="project" value="InterPro"/>
</dbReference>